<accession>A0A1U7NN91</accession>
<dbReference type="InterPro" id="IPR052518">
    <property type="entry name" value="CHR_Transporter"/>
</dbReference>
<dbReference type="AlphaFoldDB" id="A0A1U7NN91"/>
<evidence type="ECO:0000256" key="1">
    <source>
        <dbReference type="ARBA" id="ARBA00004651"/>
    </source>
</evidence>
<dbReference type="GO" id="GO:0015109">
    <property type="term" value="F:chromate transmembrane transporter activity"/>
    <property type="evidence" value="ECO:0007669"/>
    <property type="project" value="InterPro"/>
</dbReference>
<feature type="transmembrane region" description="Helical" evidence="7">
    <location>
        <begin position="12"/>
        <end position="32"/>
    </location>
</feature>
<evidence type="ECO:0000256" key="5">
    <source>
        <dbReference type="ARBA" id="ARBA00022989"/>
    </source>
</evidence>
<name>A0A1U7NN91_9FIRM</name>
<evidence type="ECO:0000313" key="9">
    <source>
        <dbReference type="Proteomes" id="UP000186705"/>
    </source>
</evidence>
<sequence>MNLQLLWTLFIEFFKTGLFALGGGLATIPFLYEMMEKYHWFNADDLMNMIAVSESTPGPMGINMATYVGFHTTGNNILGGLITTFGLILPSVIVICIVAKFLQKFKTSHWVQDAFYGLRPAVTAMIATAGLGVFVSTIFPEGIISVGSISWIHLILFVILSGISFYFKKIHPIVMILSCALLGILFAL</sequence>
<dbReference type="STRING" id="1862672.BO225_04815"/>
<comment type="caution">
    <text evidence="8">The sequence shown here is derived from an EMBL/GenBank/DDBJ whole genome shotgun (WGS) entry which is preliminary data.</text>
</comment>
<proteinExistence type="inferred from homology"/>
<keyword evidence="5 7" id="KW-1133">Transmembrane helix</keyword>
<evidence type="ECO:0000256" key="7">
    <source>
        <dbReference type="SAM" id="Phobius"/>
    </source>
</evidence>
<feature type="transmembrane region" description="Helical" evidence="7">
    <location>
        <begin position="77"/>
        <end position="102"/>
    </location>
</feature>
<keyword evidence="6 7" id="KW-0472">Membrane</keyword>
<evidence type="ECO:0000256" key="6">
    <source>
        <dbReference type="ARBA" id="ARBA00023136"/>
    </source>
</evidence>
<feature type="transmembrane region" description="Helical" evidence="7">
    <location>
        <begin position="170"/>
        <end position="187"/>
    </location>
</feature>
<feature type="transmembrane region" description="Helical" evidence="7">
    <location>
        <begin position="142"/>
        <end position="163"/>
    </location>
</feature>
<evidence type="ECO:0000313" key="8">
    <source>
        <dbReference type="EMBL" id="OLU46783.1"/>
    </source>
</evidence>
<evidence type="ECO:0000256" key="3">
    <source>
        <dbReference type="ARBA" id="ARBA00022475"/>
    </source>
</evidence>
<comment type="subcellular location">
    <subcellularLocation>
        <location evidence="1">Cell membrane</location>
        <topology evidence="1">Multi-pass membrane protein</topology>
    </subcellularLocation>
</comment>
<keyword evidence="9" id="KW-1185">Reference proteome</keyword>
<dbReference type="GO" id="GO:0005886">
    <property type="term" value="C:plasma membrane"/>
    <property type="evidence" value="ECO:0007669"/>
    <property type="project" value="UniProtKB-SubCell"/>
</dbReference>
<dbReference type="PANTHER" id="PTHR43663:SF1">
    <property type="entry name" value="CHROMATE TRANSPORTER"/>
    <property type="match status" value="1"/>
</dbReference>
<comment type="similarity">
    <text evidence="2">Belongs to the chromate ion transporter (CHR) (TC 2.A.51) family.</text>
</comment>
<evidence type="ECO:0000256" key="2">
    <source>
        <dbReference type="ARBA" id="ARBA00005262"/>
    </source>
</evidence>
<keyword evidence="4 7" id="KW-0812">Transmembrane</keyword>
<dbReference type="EMBL" id="MPKA01000059">
    <property type="protein sequence ID" value="OLU46783.1"/>
    <property type="molecule type" value="Genomic_DNA"/>
</dbReference>
<protein>
    <submittedName>
        <fullName evidence="8">Chromate transporter</fullName>
    </submittedName>
</protein>
<reference evidence="8 9" key="1">
    <citation type="submission" date="2016-11" db="EMBL/GenBank/DDBJ databases">
        <title>Description of two novel members of the family Erysipelotrichaceae: Ileibacterium lipovorans gen. nov., sp. nov. and Dubosiella newyorkensis, gen. nov., sp. nov.</title>
        <authorList>
            <person name="Cox L.M."/>
            <person name="Sohn J."/>
            <person name="Tyrrell K.L."/>
            <person name="Citron D.M."/>
            <person name="Lawson P.A."/>
            <person name="Patel N.B."/>
            <person name="Iizumi T."/>
            <person name="Perez-Perez G.I."/>
            <person name="Goldstein E.J."/>
            <person name="Blaser M.J."/>
        </authorList>
    </citation>
    <scope>NUCLEOTIDE SEQUENCE [LARGE SCALE GENOMIC DNA]</scope>
    <source>
        <strain evidence="8 9">NYU-BL-A4</strain>
    </source>
</reference>
<dbReference type="InterPro" id="IPR003370">
    <property type="entry name" value="Chromate_transpt"/>
</dbReference>
<dbReference type="PANTHER" id="PTHR43663">
    <property type="entry name" value="CHROMATE TRANSPORT PROTEIN-RELATED"/>
    <property type="match status" value="1"/>
</dbReference>
<dbReference type="GeneID" id="78275271"/>
<dbReference type="OrthoDB" id="9788907at2"/>
<organism evidence="8 9">
    <name type="scientific">Dubosiella newyorkensis</name>
    <dbReference type="NCBI Taxonomy" id="1862672"/>
    <lineage>
        <taxon>Bacteria</taxon>
        <taxon>Bacillati</taxon>
        <taxon>Bacillota</taxon>
        <taxon>Erysipelotrichia</taxon>
        <taxon>Erysipelotrichales</taxon>
        <taxon>Erysipelotrichaceae</taxon>
        <taxon>Dubosiella</taxon>
    </lineage>
</organism>
<keyword evidence="3" id="KW-1003">Cell membrane</keyword>
<dbReference type="RefSeq" id="WP_076341152.1">
    <property type="nucleotide sequence ID" value="NZ_CAPDDE010000064.1"/>
</dbReference>
<dbReference type="Proteomes" id="UP000186705">
    <property type="component" value="Unassembled WGS sequence"/>
</dbReference>
<dbReference type="Pfam" id="PF02417">
    <property type="entry name" value="Chromate_transp"/>
    <property type="match status" value="1"/>
</dbReference>
<gene>
    <name evidence="8" type="ORF">BO225_04815</name>
</gene>
<evidence type="ECO:0000256" key="4">
    <source>
        <dbReference type="ARBA" id="ARBA00022692"/>
    </source>
</evidence>
<feature type="transmembrane region" description="Helical" evidence="7">
    <location>
        <begin position="114"/>
        <end position="136"/>
    </location>
</feature>